<organism evidence="8 9">
    <name type="scientific">Nocardioides gansuensis</name>
    <dbReference type="NCBI Taxonomy" id="2138300"/>
    <lineage>
        <taxon>Bacteria</taxon>
        <taxon>Bacillati</taxon>
        <taxon>Actinomycetota</taxon>
        <taxon>Actinomycetes</taxon>
        <taxon>Propionibacteriales</taxon>
        <taxon>Nocardioidaceae</taxon>
        <taxon>Nocardioides</taxon>
    </lineage>
</organism>
<evidence type="ECO:0000313" key="8">
    <source>
        <dbReference type="EMBL" id="PVG84217.1"/>
    </source>
</evidence>
<keyword evidence="9" id="KW-1185">Reference proteome</keyword>
<protein>
    <recommendedName>
        <fullName evidence="7">ABC3 transporter permease C-terminal domain-containing protein</fullName>
    </recommendedName>
</protein>
<comment type="subcellular location">
    <subcellularLocation>
        <location evidence="1">Cell membrane</location>
        <topology evidence="1">Multi-pass membrane protein</topology>
    </subcellularLocation>
</comment>
<dbReference type="Pfam" id="PF02687">
    <property type="entry name" value="FtsX"/>
    <property type="match status" value="1"/>
</dbReference>
<dbReference type="OrthoDB" id="3761772at2"/>
<feature type="transmembrane region" description="Helical" evidence="6">
    <location>
        <begin position="632"/>
        <end position="651"/>
    </location>
</feature>
<dbReference type="AlphaFoldDB" id="A0A2T8FEU5"/>
<accession>A0A2T8FEU5</accession>
<feature type="transmembrane region" description="Helical" evidence="6">
    <location>
        <begin position="42"/>
        <end position="64"/>
    </location>
</feature>
<evidence type="ECO:0000313" key="9">
    <source>
        <dbReference type="Proteomes" id="UP000246018"/>
    </source>
</evidence>
<reference evidence="8 9" key="1">
    <citation type="submission" date="2018-04" db="EMBL/GenBank/DDBJ databases">
        <title>Genome of Nocardioides gansuensis WSJ-1.</title>
        <authorList>
            <person name="Wu S."/>
            <person name="Wang G."/>
        </authorList>
    </citation>
    <scope>NUCLEOTIDE SEQUENCE [LARGE SCALE GENOMIC DNA]</scope>
    <source>
        <strain evidence="8 9">WSJ-1</strain>
    </source>
</reference>
<dbReference type="InterPro" id="IPR003838">
    <property type="entry name" value="ABC3_permease_C"/>
</dbReference>
<proteinExistence type="predicted"/>
<evidence type="ECO:0000256" key="6">
    <source>
        <dbReference type="SAM" id="Phobius"/>
    </source>
</evidence>
<name>A0A2T8FEU5_9ACTN</name>
<evidence type="ECO:0000259" key="7">
    <source>
        <dbReference type="Pfam" id="PF02687"/>
    </source>
</evidence>
<feature type="transmembrane region" description="Helical" evidence="6">
    <location>
        <begin position="725"/>
        <end position="744"/>
    </location>
</feature>
<keyword evidence="4 6" id="KW-1133">Transmembrane helix</keyword>
<dbReference type="PROSITE" id="PS51318">
    <property type="entry name" value="TAT"/>
    <property type="match status" value="1"/>
</dbReference>
<gene>
    <name evidence="8" type="ORF">DDE18_00820</name>
</gene>
<feature type="domain" description="ABC3 transporter permease C-terminal" evidence="7">
    <location>
        <begin position="49"/>
        <end position="156"/>
    </location>
</feature>
<feature type="transmembrane region" description="Helical" evidence="6">
    <location>
        <begin position="682"/>
        <end position="705"/>
    </location>
</feature>
<evidence type="ECO:0000256" key="1">
    <source>
        <dbReference type="ARBA" id="ARBA00004651"/>
    </source>
</evidence>
<feature type="transmembrane region" description="Helical" evidence="6">
    <location>
        <begin position="12"/>
        <end position="36"/>
    </location>
</feature>
<dbReference type="Proteomes" id="UP000246018">
    <property type="component" value="Unassembled WGS sequence"/>
</dbReference>
<dbReference type="GO" id="GO:0005886">
    <property type="term" value="C:plasma membrane"/>
    <property type="evidence" value="ECO:0007669"/>
    <property type="project" value="UniProtKB-SubCell"/>
</dbReference>
<feature type="transmembrane region" description="Helical" evidence="6">
    <location>
        <begin position="261"/>
        <end position="283"/>
    </location>
</feature>
<feature type="transmembrane region" description="Helical" evidence="6">
    <location>
        <begin position="85"/>
        <end position="111"/>
    </location>
</feature>
<sequence>MTRVLRGAWSRRGALGTLVAMTAVVVGGTVVVLGFARAAGTSALLTAPLLLLGAVAVPSIGRELATARREEIGLARLRGVHGGRLWRFLLAEPLLAVVLGTLAGAGVGWLAGRLVTTAWLGEAAPMLCGSTLGVALGIAAGALALVMVGSALALREPLALQVAPARRPRAATTAALFLGVLVIVGAGVAAYRARAATTAEPDAVVLLGPALVGLALGQVAVWLLRVLARVATGPTAARGLAPMLVARRLARTDDLATPVRLVVAAAVVGALALTGAVAVGRWADDQARLDAGAPLAFRVDGGAAQALALTHRLDPEGRWLMAAATVPSEGRPGERRAFVDAARYDAVVGDFLDGTPAAGVGPAVAALATETPPLVTEAGARVIELHVELQTLSDLAAPGRLVLHLTYVAGGDYTTTVSLPVRVAAGDGVVRARTEAADCEAACSVTSLAVERGPGDADLRVLLRRAELGGLDLARQAWVPGPDAEPVDDLDGGRLLVNRPDGMEIAPEPDAITTVVPEASTRPLAALVAAGTDPRGVVRTPGGDERPLARVATAGTLPLVGSVGTLADLPSALAGSGPTVSTGQVAVLAAAGTPDALVAELTTAVGTRPRTPADAHRDVWAASGADQARAQALMAVAAALVALLALAAEVARQLRGYRHDVAALRVLGIGLGTARRAGRAELALVAGLVVVAVVAGGWLAARLLLAGLPLLSPPIASTPLDTSPAVVWLLVPAALAAAAVLLVGGRARAVRASETRPAILRNEEG</sequence>
<dbReference type="RefSeq" id="WP_116570345.1">
    <property type="nucleotide sequence ID" value="NZ_QDGZ01000001.1"/>
</dbReference>
<evidence type="ECO:0000256" key="5">
    <source>
        <dbReference type="ARBA" id="ARBA00023136"/>
    </source>
</evidence>
<feature type="transmembrane region" description="Helical" evidence="6">
    <location>
        <begin position="174"/>
        <end position="191"/>
    </location>
</feature>
<keyword evidence="2" id="KW-1003">Cell membrane</keyword>
<evidence type="ECO:0000256" key="3">
    <source>
        <dbReference type="ARBA" id="ARBA00022692"/>
    </source>
</evidence>
<dbReference type="InterPro" id="IPR006311">
    <property type="entry name" value="TAT_signal"/>
</dbReference>
<evidence type="ECO:0000256" key="4">
    <source>
        <dbReference type="ARBA" id="ARBA00022989"/>
    </source>
</evidence>
<keyword evidence="3 6" id="KW-0812">Transmembrane</keyword>
<feature type="transmembrane region" description="Helical" evidence="6">
    <location>
        <begin position="203"/>
        <end position="224"/>
    </location>
</feature>
<feature type="transmembrane region" description="Helical" evidence="6">
    <location>
        <begin position="131"/>
        <end position="154"/>
    </location>
</feature>
<keyword evidence="5 6" id="KW-0472">Membrane</keyword>
<evidence type="ECO:0000256" key="2">
    <source>
        <dbReference type="ARBA" id="ARBA00022475"/>
    </source>
</evidence>
<dbReference type="EMBL" id="QDGZ01000001">
    <property type="protein sequence ID" value="PVG84217.1"/>
    <property type="molecule type" value="Genomic_DNA"/>
</dbReference>
<comment type="caution">
    <text evidence="8">The sequence shown here is derived from an EMBL/GenBank/DDBJ whole genome shotgun (WGS) entry which is preliminary data.</text>
</comment>